<dbReference type="AlphaFoldDB" id="A0A2W1LJX5"/>
<proteinExistence type="predicted"/>
<evidence type="ECO:0000313" key="2">
    <source>
        <dbReference type="Proteomes" id="UP000249522"/>
    </source>
</evidence>
<dbReference type="Proteomes" id="UP000249522">
    <property type="component" value="Unassembled WGS sequence"/>
</dbReference>
<dbReference type="RefSeq" id="WP_111146941.1">
    <property type="nucleotide sequence ID" value="NZ_QKRB01000044.1"/>
</dbReference>
<sequence length="76" mass="9107">MRNNTLTYSSREYTLLYQHDAGCFCWTKAYRMDENHHIQLLQLTENREDGHVHAETIYVHHTDIKRIMLDILTAET</sequence>
<name>A0A2W1LJX5_9BACL</name>
<dbReference type="EMBL" id="QKRB01000044">
    <property type="protein sequence ID" value="PZD95312.1"/>
    <property type="molecule type" value="Genomic_DNA"/>
</dbReference>
<evidence type="ECO:0000313" key="1">
    <source>
        <dbReference type="EMBL" id="PZD95312.1"/>
    </source>
</evidence>
<comment type="caution">
    <text evidence="1">The sequence shown here is derived from an EMBL/GenBank/DDBJ whole genome shotgun (WGS) entry which is preliminary data.</text>
</comment>
<accession>A0A2W1LJX5</accession>
<keyword evidence="2" id="KW-1185">Reference proteome</keyword>
<organism evidence="1 2">
    <name type="scientific">Paenibacillus sambharensis</name>
    <dbReference type="NCBI Taxonomy" id="1803190"/>
    <lineage>
        <taxon>Bacteria</taxon>
        <taxon>Bacillati</taxon>
        <taxon>Bacillota</taxon>
        <taxon>Bacilli</taxon>
        <taxon>Bacillales</taxon>
        <taxon>Paenibacillaceae</taxon>
        <taxon>Paenibacillus</taxon>
    </lineage>
</organism>
<reference evidence="1 2" key="1">
    <citation type="submission" date="2018-06" db="EMBL/GenBank/DDBJ databases">
        <title>Paenibacillus imtechensis sp. nov.</title>
        <authorList>
            <person name="Pinnaka A.K."/>
            <person name="Singh H."/>
            <person name="Kaur M."/>
        </authorList>
    </citation>
    <scope>NUCLEOTIDE SEQUENCE [LARGE SCALE GENOMIC DNA]</scope>
    <source>
        <strain evidence="1 2">SMB1</strain>
    </source>
</reference>
<protein>
    <submittedName>
        <fullName evidence="1">Uncharacterized protein</fullName>
    </submittedName>
</protein>
<dbReference type="OrthoDB" id="9888946at2"/>
<gene>
    <name evidence="1" type="ORF">DNH61_12235</name>
</gene>